<reference evidence="5 6" key="1">
    <citation type="submission" date="2022-10" db="EMBL/GenBank/DDBJ databases">
        <title>Comparative genomics and taxonomic characterization of three novel marine species of genus Reichenbachiella exhibiting antioxidant and polysaccharide degradation activities.</title>
        <authorList>
            <person name="Muhammad N."/>
            <person name="Lee Y.-J."/>
            <person name="Ko J."/>
            <person name="Kim S.-G."/>
        </authorList>
    </citation>
    <scope>NUCLEOTIDE SEQUENCE [LARGE SCALE GENOMIC DNA]</scope>
    <source>
        <strain evidence="5 6">ABR2-5</strain>
    </source>
</reference>
<comment type="caution">
    <text evidence="5">The sequence shown here is derived from an EMBL/GenBank/DDBJ whole genome shotgun (WGS) entry which is preliminary data.</text>
</comment>
<comment type="catalytic activity">
    <reaction evidence="1">
        <text>Random endo-hydrolysis of N-acetyl-beta-D-glucosaminide (1-&gt;4)-beta-linkages in chitin and chitodextrins.</text>
        <dbReference type="EC" id="3.2.1.14"/>
    </reaction>
</comment>
<dbReference type="PROSITE" id="PS51910">
    <property type="entry name" value="GH18_2"/>
    <property type="match status" value="1"/>
</dbReference>
<dbReference type="Pfam" id="PF00704">
    <property type="entry name" value="Glyco_hydro_18"/>
    <property type="match status" value="1"/>
</dbReference>
<dbReference type="EMBL" id="JAOYOD010000001">
    <property type="protein sequence ID" value="MCV9388767.1"/>
    <property type="molecule type" value="Genomic_DNA"/>
</dbReference>
<dbReference type="Proteomes" id="UP001300692">
    <property type="component" value="Unassembled WGS sequence"/>
</dbReference>
<accession>A0ABT3CYJ3</accession>
<feature type="signal peptide" evidence="3">
    <location>
        <begin position="1"/>
        <end position="21"/>
    </location>
</feature>
<protein>
    <recommendedName>
        <fullName evidence="2">chitinase</fullName>
        <ecNumber evidence="2">3.2.1.14</ecNumber>
    </recommendedName>
</protein>
<evidence type="ECO:0000313" key="6">
    <source>
        <dbReference type="Proteomes" id="UP001300692"/>
    </source>
</evidence>
<dbReference type="InterPro" id="IPR011583">
    <property type="entry name" value="Chitinase_II/V-like_cat"/>
</dbReference>
<dbReference type="InterPro" id="IPR050314">
    <property type="entry name" value="Glycosyl_Hydrlase_18"/>
</dbReference>
<dbReference type="Gene3D" id="3.20.20.80">
    <property type="entry name" value="Glycosidases"/>
    <property type="match status" value="1"/>
</dbReference>
<evidence type="ECO:0000256" key="1">
    <source>
        <dbReference type="ARBA" id="ARBA00000822"/>
    </source>
</evidence>
<keyword evidence="6" id="KW-1185">Reference proteome</keyword>
<name>A0ABT3CYJ3_9BACT</name>
<dbReference type="Gene3D" id="3.40.5.30">
    <property type="entry name" value="(Trans)glycosidases - domain 2"/>
    <property type="match status" value="1"/>
</dbReference>
<dbReference type="RefSeq" id="WP_264139660.1">
    <property type="nucleotide sequence ID" value="NZ_JAOYOD010000001.1"/>
</dbReference>
<gene>
    <name evidence="5" type="ORF">N7U62_18955</name>
</gene>
<dbReference type="Pfam" id="PF18962">
    <property type="entry name" value="Por_Secre_tail"/>
    <property type="match status" value="1"/>
</dbReference>
<evidence type="ECO:0000256" key="3">
    <source>
        <dbReference type="SAM" id="SignalP"/>
    </source>
</evidence>
<feature type="domain" description="GH18" evidence="4">
    <location>
        <begin position="25"/>
        <end position="320"/>
    </location>
</feature>
<feature type="chain" id="PRO_5045485113" description="chitinase" evidence="3">
    <location>
        <begin position="22"/>
        <end position="404"/>
    </location>
</feature>
<keyword evidence="3" id="KW-0732">Signal</keyword>
<evidence type="ECO:0000313" key="5">
    <source>
        <dbReference type="EMBL" id="MCV9388767.1"/>
    </source>
</evidence>
<dbReference type="SMART" id="SM00636">
    <property type="entry name" value="Glyco_18"/>
    <property type="match status" value="1"/>
</dbReference>
<dbReference type="GO" id="GO:0016787">
    <property type="term" value="F:hydrolase activity"/>
    <property type="evidence" value="ECO:0007669"/>
    <property type="project" value="UniProtKB-KW"/>
</dbReference>
<dbReference type="InterPro" id="IPR026444">
    <property type="entry name" value="Secre_tail"/>
</dbReference>
<evidence type="ECO:0000259" key="4">
    <source>
        <dbReference type="PROSITE" id="PS51910"/>
    </source>
</evidence>
<dbReference type="SUPFAM" id="SSF51445">
    <property type="entry name" value="(Trans)glycosidases"/>
    <property type="match status" value="1"/>
</dbReference>
<evidence type="ECO:0000256" key="2">
    <source>
        <dbReference type="ARBA" id="ARBA00012729"/>
    </source>
</evidence>
<keyword evidence="5" id="KW-0378">Hydrolase</keyword>
<dbReference type="EC" id="3.2.1.14" evidence="2"/>
<dbReference type="InterPro" id="IPR001223">
    <property type="entry name" value="Glyco_hydro18_cat"/>
</dbReference>
<dbReference type="PANTHER" id="PTHR11177:SF317">
    <property type="entry name" value="CHITINASE 12-RELATED"/>
    <property type="match status" value="1"/>
</dbReference>
<sequence>MNKKMLVLWILILISTGTTWCQSPSRVVGYLPSWENFSQAIESTDFDHYSHIMVAFANPDMQGDFSINATNDAEISKLITEAHKAGCRVLMSIGGGSTTINEAWEENLKADKRNVLINNLVEFMSLKGFDGVDVDLEGDLVLSEYYDEFVRELDEKLPESKLLTAAMATWSATGLKPETLDRYDFIAVMSYDQTGPWNASIPGQHSSYEKAENDLDYWINTKGVDRDRVVLGLPFYGYNFVSTTNVYSMGYKEIVSQYEGAEESDQIENIYYNGQKTIKAKSELALEKAGGVMIWQILQDVDYSDDRSLLKTIHSVISPVHEVILSSLSVEADSIYPNPCSKYLILPEVEEGDSIKVLSPDGQLVATYPVESGKKIKIEGLPAGWYYLIWESDGKKVGKRFLKK</sequence>
<dbReference type="NCBIfam" id="TIGR04183">
    <property type="entry name" value="Por_Secre_tail"/>
    <property type="match status" value="1"/>
</dbReference>
<proteinExistence type="predicted"/>
<dbReference type="PANTHER" id="PTHR11177">
    <property type="entry name" value="CHITINASE"/>
    <property type="match status" value="1"/>
</dbReference>
<organism evidence="5 6">
    <name type="scientific">Reichenbachiella ulvae</name>
    <dbReference type="NCBI Taxonomy" id="2980104"/>
    <lineage>
        <taxon>Bacteria</taxon>
        <taxon>Pseudomonadati</taxon>
        <taxon>Bacteroidota</taxon>
        <taxon>Cytophagia</taxon>
        <taxon>Cytophagales</taxon>
        <taxon>Reichenbachiellaceae</taxon>
        <taxon>Reichenbachiella</taxon>
    </lineage>
</organism>
<dbReference type="InterPro" id="IPR017853">
    <property type="entry name" value="GH"/>
</dbReference>